<comment type="caution">
    <text evidence="3">The sequence shown here is derived from an EMBL/GenBank/DDBJ whole genome shotgun (WGS) entry which is preliminary data.</text>
</comment>
<dbReference type="PROSITE" id="PS51462">
    <property type="entry name" value="NUDIX"/>
    <property type="match status" value="1"/>
</dbReference>
<feature type="domain" description="Nudix hydrolase" evidence="2">
    <location>
        <begin position="2"/>
        <end position="135"/>
    </location>
</feature>
<dbReference type="Gene3D" id="3.90.79.10">
    <property type="entry name" value="Nucleoside Triphosphate Pyrophosphohydrolase"/>
    <property type="match status" value="1"/>
</dbReference>
<reference evidence="3 4" key="1">
    <citation type="submission" date="2017-10" db="EMBL/GenBank/DDBJ databases">
        <title>Novel microbial diversity and functional potential in the marine mammal oral microbiome.</title>
        <authorList>
            <person name="Dudek N.K."/>
            <person name="Sun C.L."/>
            <person name="Burstein D."/>
            <person name="Kantor R.S."/>
            <person name="Aliaga Goltsman D.S."/>
            <person name="Bik E.M."/>
            <person name="Thomas B.C."/>
            <person name="Banfield J.F."/>
            <person name="Relman D.A."/>
        </authorList>
    </citation>
    <scope>NUCLEOTIDE SEQUENCE [LARGE SCALE GENOMIC DNA]</scope>
    <source>
        <strain evidence="3">DOLJORAL78_47_16</strain>
    </source>
</reference>
<evidence type="ECO:0000259" key="2">
    <source>
        <dbReference type="PROSITE" id="PS51462"/>
    </source>
</evidence>
<protein>
    <submittedName>
        <fullName evidence="3">NUDIX pyrophosphatase</fullName>
    </submittedName>
</protein>
<dbReference type="Proteomes" id="UP000230821">
    <property type="component" value="Unassembled WGS sequence"/>
</dbReference>
<organism evidence="3 4">
    <name type="scientific">candidate division KSB3 bacterium</name>
    <dbReference type="NCBI Taxonomy" id="2044937"/>
    <lineage>
        <taxon>Bacteria</taxon>
        <taxon>candidate division KSB3</taxon>
    </lineage>
</organism>
<name>A0A2G6KCM5_9BACT</name>
<dbReference type="PANTHER" id="PTHR43736:SF1">
    <property type="entry name" value="DIHYDRONEOPTERIN TRIPHOSPHATE DIPHOSPHATASE"/>
    <property type="match status" value="1"/>
</dbReference>
<dbReference type="InterPro" id="IPR020084">
    <property type="entry name" value="NUDIX_hydrolase_CS"/>
</dbReference>
<accession>A0A2G6KCM5</accession>
<dbReference type="EMBL" id="PDSK01000109">
    <property type="protein sequence ID" value="PIE32702.1"/>
    <property type="molecule type" value="Genomic_DNA"/>
</dbReference>
<sequence>MRIRQSIECWIFHRRLRTYLLLQCPETKRHPKYWQPITGGVLPKETLGRACLREVREETGIVLQPSELVTVIEEYRIWIPEYRLEVRKPVFTAETDLDEVFISDEHLAYQWVAPYDVKNWLYWDSSKATFEAVHSFYHECYQT</sequence>
<dbReference type="InterPro" id="IPR015797">
    <property type="entry name" value="NUDIX_hydrolase-like_dom_sf"/>
</dbReference>
<evidence type="ECO:0000313" key="4">
    <source>
        <dbReference type="Proteomes" id="UP000230821"/>
    </source>
</evidence>
<evidence type="ECO:0000313" key="3">
    <source>
        <dbReference type="EMBL" id="PIE32702.1"/>
    </source>
</evidence>
<dbReference type="AlphaFoldDB" id="A0A2G6KCM5"/>
<dbReference type="PANTHER" id="PTHR43736">
    <property type="entry name" value="ADP-RIBOSE PYROPHOSPHATASE"/>
    <property type="match status" value="1"/>
</dbReference>
<dbReference type="InterPro" id="IPR000086">
    <property type="entry name" value="NUDIX_hydrolase_dom"/>
</dbReference>
<evidence type="ECO:0000256" key="1">
    <source>
        <dbReference type="ARBA" id="ARBA00022801"/>
    </source>
</evidence>
<gene>
    <name evidence="3" type="ORF">CSA56_14535</name>
</gene>
<dbReference type="PROSITE" id="PS00893">
    <property type="entry name" value="NUDIX_BOX"/>
    <property type="match status" value="1"/>
</dbReference>
<dbReference type="SUPFAM" id="SSF55811">
    <property type="entry name" value="Nudix"/>
    <property type="match status" value="1"/>
</dbReference>
<keyword evidence="1" id="KW-0378">Hydrolase</keyword>
<proteinExistence type="predicted"/>
<dbReference type="GO" id="GO:0016787">
    <property type="term" value="F:hydrolase activity"/>
    <property type="evidence" value="ECO:0007669"/>
    <property type="project" value="UniProtKB-KW"/>
</dbReference>
<dbReference type="Pfam" id="PF00293">
    <property type="entry name" value="NUDIX"/>
    <property type="match status" value="1"/>
</dbReference>